<feature type="coiled-coil region" evidence="1">
    <location>
        <begin position="177"/>
        <end position="204"/>
    </location>
</feature>
<sequence>MGCGASSQSVGVVESAAEVSRQKNFETKTKSDHLKLIPLPIKKNTSAGTQDSGITSHFDSDDEIPERRGSLSSDSDNFITEHSSINLVNQIESEFMHRDDLELSVVGKGCPPLLSDKEKQTKNKNEELESIEMLKSNGLVPKPVVMNNNFALFEIVEDNESFCLANRAPPSRLAVQKQKTTLTAEKIKQRLEKADRRKKENMKIKAGTKCDVESSEMLERQMRLKELRDRLKTKGAQVALSSPRSKELFNELDKFRPKTASNFRPEF</sequence>
<keyword evidence="3" id="KW-0436">Ligase</keyword>
<evidence type="ECO:0000313" key="3">
    <source>
        <dbReference type="EMBL" id="RNA28446.1"/>
    </source>
</evidence>
<dbReference type="AlphaFoldDB" id="A0A3M7RY62"/>
<feature type="compositionally biased region" description="Low complexity" evidence="2">
    <location>
        <begin position="1"/>
        <end position="19"/>
    </location>
</feature>
<dbReference type="OrthoDB" id="10057469at2759"/>
<organism evidence="3 4">
    <name type="scientific">Brachionus plicatilis</name>
    <name type="common">Marine rotifer</name>
    <name type="synonym">Brachionus muelleri</name>
    <dbReference type="NCBI Taxonomy" id="10195"/>
    <lineage>
        <taxon>Eukaryota</taxon>
        <taxon>Metazoa</taxon>
        <taxon>Spiralia</taxon>
        <taxon>Gnathifera</taxon>
        <taxon>Rotifera</taxon>
        <taxon>Eurotatoria</taxon>
        <taxon>Monogononta</taxon>
        <taxon>Pseudotrocha</taxon>
        <taxon>Ploima</taxon>
        <taxon>Brachionidae</taxon>
        <taxon>Brachionus</taxon>
    </lineage>
</organism>
<dbReference type="Proteomes" id="UP000276133">
    <property type="component" value="Unassembled WGS sequence"/>
</dbReference>
<gene>
    <name evidence="3" type="ORF">BpHYR1_037627</name>
</gene>
<name>A0A3M7RY62_BRAPC</name>
<evidence type="ECO:0000313" key="4">
    <source>
        <dbReference type="Proteomes" id="UP000276133"/>
    </source>
</evidence>
<proteinExistence type="predicted"/>
<accession>A0A3M7RY62</accession>
<dbReference type="GO" id="GO:0016874">
    <property type="term" value="F:ligase activity"/>
    <property type="evidence" value="ECO:0007669"/>
    <property type="project" value="UniProtKB-KW"/>
</dbReference>
<keyword evidence="4" id="KW-1185">Reference proteome</keyword>
<feature type="compositionally biased region" description="Polar residues" evidence="2">
    <location>
        <begin position="43"/>
        <end position="57"/>
    </location>
</feature>
<feature type="compositionally biased region" description="Basic and acidic residues" evidence="2">
    <location>
        <begin position="20"/>
        <end position="35"/>
    </location>
</feature>
<evidence type="ECO:0000256" key="1">
    <source>
        <dbReference type="SAM" id="Coils"/>
    </source>
</evidence>
<keyword evidence="1" id="KW-0175">Coiled coil</keyword>
<protein>
    <submittedName>
        <fullName evidence="3">DNA ligase 1-like</fullName>
    </submittedName>
</protein>
<dbReference type="EMBL" id="REGN01002394">
    <property type="protein sequence ID" value="RNA28446.1"/>
    <property type="molecule type" value="Genomic_DNA"/>
</dbReference>
<feature type="region of interest" description="Disordered" evidence="2">
    <location>
        <begin position="1"/>
        <end position="76"/>
    </location>
</feature>
<evidence type="ECO:0000256" key="2">
    <source>
        <dbReference type="SAM" id="MobiDB-lite"/>
    </source>
</evidence>
<reference evidence="3 4" key="1">
    <citation type="journal article" date="2018" name="Sci. Rep.">
        <title>Genomic signatures of local adaptation to the degree of environmental predictability in rotifers.</title>
        <authorList>
            <person name="Franch-Gras L."/>
            <person name="Hahn C."/>
            <person name="Garcia-Roger E.M."/>
            <person name="Carmona M.J."/>
            <person name="Serra M."/>
            <person name="Gomez A."/>
        </authorList>
    </citation>
    <scope>NUCLEOTIDE SEQUENCE [LARGE SCALE GENOMIC DNA]</scope>
    <source>
        <strain evidence="3">HYR1</strain>
    </source>
</reference>
<comment type="caution">
    <text evidence="3">The sequence shown here is derived from an EMBL/GenBank/DDBJ whole genome shotgun (WGS) entry which is preliminary data.</text>
</comment>